<organism evidence="6 7">
    <name type="scientific">Actinopolyspora righensis</name>
    <dbReference type="NCBI Taxonomy" id="995060"/>
    <lineage>
        <taxon>Bacteria</taxon>
        <taxon>Bacillati</taxon>
        <taxon>Actinomycetota</taxon>
        <taxon>Actinomycetes</taxon>
        <taxon>Actinopolysporales</taxon>
        <taxon>Actinopolysporaceae</taxon>
        <taxon>Actinopolyspora</taxon>
        <taxon>Actinopolyspora alba group</taxon>
    </lineage>
</organism>
<dbReference type="AlphaFoldDB" id="A0A1I6Y972"/>
<evidence type="ECO:0000313" key="6">
    <source>
        <dbReference type="EMBL" id="SFT47033.1"/>
    </source>
</evidence>
<dbReference type="Gene3D" id="1.10.510.40">
    <property type="match status" value="1"/>
</dbReference>
<feature type="region of interest" description="Disordered" evidence="3">
    <location>
        <begin position="1"/>
        <end position="20"/>
    </location>
</feature>
<dbReference type="Proteomes" id="UP000199165">
    <property type="component" value="Unassembled WGS sequence"/>
</dbReference>
<protein>
    <submittedName>
        <fullName evidence="6">Siderophore synthetase component</fullName>
    </submittedName>
</protein>
<accession>A0A1I6Y972</accession>
<dbReference type="InterPro" id="IPR007310">
    <property type="entry name" value="Aerobactin_biosyn_IucA/IucC_N"/>
</dbReference>
<proteinExistence type="inferred from homology"/>
<dbReference type="STRING" id="995060.SAMN04487904_102318"/>
<dbReference type="EMBL" id="FPAT01000002">
    <property type="protein sequence ID" value="SFT47033.1"/>
    <property type="molecule type" value="Genomic_DNA"/>
</dbReference>
<dbReference type="PANTHER" id="PTHR34384:SF5">
    <property type="entry name" value="L-2,3-DIAMINOPROPANOATE--CITRATE LIGASE"/>
    <property type="match status" value="1"/>
</dbReference>
<reference evidence="7" key="1">
    <citation type="submission" date="2016-10" db="EMBL/GenBank/DDBJ databases">
        <authorList>
            <person name="Varghese N."/>
            <person name="Submissions S."/>
        </authorList>
    </citation>
    <scope>NUCLEOTIDE SEQUENCE [LARGE SCALE GENOMIC DNA]</scope>
    <source>
        <strain evidence="7">DSM 45501</strain>
    </source>
</reference>
<dbReference type="GO" id="GO:0016881">
    <property type="term" value="F:acid-amino acid ligase activity"/>
    <property type="evidence" value="ECO:0007669"/>
    <property type="project" value="UniProtKB-ARBA"/>
</dbReference>
<evidence type="ECO:0000259" key="4">
    <source>
        <dbReference type="Pfam" id="PF04183"/>
    </source>
</evidence>
<evidence type="ECO:0000256" key="2">
    <source>
        <dbReference type="ARBA" id="ARBA00007832"/>
    </source>
</evidence>
<feature type="domain" description="Aerobactin siderophore biosynthesis IucA/IucC-like C-terminal" evidence="5">
    <location>
        <begin position="507"/>
        <end position="666"/>
    </location>
</feature>
<dbReference type="InterPro" id="IPR037455">
    <property type="entry name" value="LucA/IucC-like"/>
</dbReference>
<dbReference type="GO" id="GO:0019290">
    <property type="term" value="P:siderophore biosynthetic process"/>
    <property type="evidence" value="ECO:0007669"/>
    <property type="project" value="InterPro"/>
</dbReference>
<keyword evidence="7" id="KW-1185">Reference proteome</keyword>
<evidence type="ECO:0000313" key="7">
    <source>
        <dbReference type="Proteomes" id="UP000199165"/>
    </source>
</evidence>
<name>A0A1I6Y972_9ACTN</name>
<evidence type="ECO:0000259" key="5">
    <source>
        <dbReference type="Pfam" id="PF06276"/>
    </source>
</evidence>
<feature type="domain" description="Aerobactin siderophore biosynthesis IucA/IucC N-terminal" evidence="4">
    <location>
        <begin position="228"/>
        <end position="475"/>
    </location>
</feature>
<evidence type="ECO:0000256" key="1">
    <source>
        <dbReference type="ARBA" id="ARBA00004924"/>
    </source>
</evidence>
<gene>
    <name evidence="6" type="ORF">SAMN04487904_102318</name>
</gene>
<comment type="similarity">
    <text evidence="2">Belongs to the IucA/IucC family.</text>
</comment>
<dbReference type="Pfam" id="PF04183">
    <property type="entry name" value="IucA_IucC"/>
    <property type="match status" value="1"/>
</dbReference>
<dbReference type="Pfam" id="PF06276">
    <property type="entry name" value="FhuF"/>
    <property type="match status" value="1"/>
</dbReference>
<dbReference type="PANTHER" id="PTHR34384">
    <property type="entry name" value="L-2,3-DIAMINOPROPANOATE--CITRATE LIGASE"/>
    <property type="match status" value="1"/>
</dbReference>
<comment type="pathway">
    <text evidence="1">Siderophore biosynthesis.</text>
</comment>
<evidence type="ECO:0000256" key="3">
    <source>
        <dbReference type="SAM" id="MobiDB-lite"/>
    </source>
</evidence>
<sequence>MTREVAFTGETPLPGDSGSFDADERAMLRELRAEDAELAEDWVAELPAARRDTAHHALAALLREQLLPGAVEILRVPLSSDDDASNEAVVHRLGLSGGAVGELRIRWCSREGELVLVRLNGGTLVTVCSVDSPFGLYRVHGPVLFDDGAAPVELERPGQLIDVLRPGTEADDRRGLRNELADSARNLALSRATVRRGATAVARRATGLGTTGLLPTLASRHSASEVTLELDALTVEGHNTHPCGKVRGGFSAADSTRYTAEAGRVVELRFVAVRRGFVRSTPDESGRSLGELLAEHFPELAAGTHRELLRRGADPSDYLLVPVHPWQARDIVPREYSAELSSGALLLLDEPRLPCRPTLSVRTLVTDRPGRHGRRVTVKTALDVLLTSARRTIAPESTRDGPVVGTLLRKLFAADRVLSSGAGIVPDLAGIAFEPPEGGSASPGRRRGLSALLREDPADSLHEGEQVVTAAALLALSPVSGEPLLVELVDTVALRGRVTRVEAGRWFLRDYAESLLAATLPLLSCYGIAVEAHLQNTLVVVRRSRPVRLLLRDFAGVRVHPDRLRAAGHEVPTTRPGVTTTGDPAVLRAKMCHATLQANLAEVVLLLQRSCALPGAVAWRIAREAVSAVAARVGQRGGAALAADLAALSAPELPQKALATMRLRPDEGDIYLPQPNPMSGPLPEWDSVQAEGLSAPPS</sequence>
<feature type="region of interest" description="Disordered" evidence="3">
    <location>
        <begin position="667"/>
        <end position="698"/>
    </location>
</feature>
<dbReference type="InterPro" id="IPR022770">
    <property type="entry name" value="IucA/IucC-like_C"/>
</dbReference>
<dbReference type="RefSeq" id="WP_092974459.1">
    <property type="nucleotide sequence ID" value="NZ_FPAT01000002.1"/>
</dbReference>